<evidence type="ECO:0000313" key="1">
    <source>
        <dbReference type="EMBL" id="KAK5644266.1"/>
    </source>
</evidence>
<sequence length="1159" mass="135895">MSSFQEFITKFHNLSGLTIGERRKHLFILLDGYKNCADEWDFKLIQPQNFLEEKFKVDVLIYFKRVTDLIDVLKSEKPYLISRILRLTRNRWFFDAFCKIGASELTTVVFPNISFKLKVKLINKLTMFLSDADQAECYFEAIREKYGFYLAAKLLPSCSSHFIVDFLRTHKFKPTGKQVLIIVKRYPHISEEILEIVMHKCTYDNYLFVFQHIAKYDSELFLKLNRTYSLQMRLGWRLTGKFVQMHKDEVIGAPRVYYRVLHNRTIAKTLNRNFPSMFINLFPEKVEKFKGSGLFSILKRVPARMNRVNLLLSTFEEKYGNSFWSYSSLLSLELMDLLPLEERQKRVSIENKPGDIKEECWVCYLPTQKSLPYLKHKISLSSAMQTRARLVDCLVLTCKLNSDTTALLEVCSYIFNKHRNDSVKVRESFLKGLTMHFELEKLSNSHWNLINQLVNLSFLNGENLNRAAQIKEAYIHYRLLHNLPVRDELTEWIQHENSNLIIIKSNPEFSKSCLLTFGEIIDEMEDERFETWAWHFINGVICWNNDNRIKRQDQSISILRSGKIEALLKRRFASDDFNYKDVRILVYCIQYEVPMRKQYFDIYLSLTERYGQYDIFNWLMRYDLPLVVGNIETITPIVLKDYNSSRSISFFKLAKNLSHLDVPQKLTALCTDSFSKTKNLNAVLALSFLKDSSQLVELIRQYYPIEREANYKTPEGRELYALQEVIGMCLANLNPPSVALESLLIFCKGDFLKLVRSSLYSIVDNVNENKLVPFFSELITRAVSTRKHALHLTFRVLDKAEVYTIIKRFMEKEKNASLRKFIFKICFNFFVINPEEFTWELVTLNLNAVDIDDREAMEVLLQIDKVPHDYIVTYISLVWKVLHAQPDPDDRWQRDKLSVLQSISPNLISKIPGEFFDNVISLYFLKCDSLTHFASVVNGFVCKYILYCDDGVEQRRRLTSCFDIVKDYVTKSWNDPVRRTPARNTAIDFLKEFCAPFLSGHSNNREIFTNFERMWNTMLKPHETFDEYLHLKLTYLVMELNGSEKLALNLESLCDTLVSNYGQVVIGMLCKKINFFSRYFFKSDEASERYSLIFSLIHDGSSVSCLILAIFLLNNCNPTKVDLKMKYGAIIEKLEKYKEPVIEMYLSSHVSGNTNLFYT</sequence>
<comment type="caution">
    <text evidence="1">The sequence shown here is derived from an EMBL/GenBank/DDBJ whole genome shotgun (WGS) entry which is preliminary data.</text>
</comment>
<name>A0AAN7VFP3_9COLE</name>
<protein>
    <submittedName>
        <fullName evidence="1">Uncharacterized protein</fullName>
    </submittedName>
</protein>
<accession>A0AAN7VFP3</accession>
<proteinExistence type="predicted"/>
<organism evidence="1 2">
    <name type="scientific">Pyrocoelia pectoralis</name>
    <dbReference type="NCBI Taxonomy" id="417401"/>
    <lineage>
        <taxon>Eukaryota</taxon>
        <taxon>Metazoa</taxon>
        <taxon>Ecdysozoa</taxon>
        <taxon>Arthropoda</taxon>
        <taxon>Hexapoda</taxon>
        <taxon>Insecta</taxon>
        <taxon>Pterygota</taxon>
        <taxon>Neoptera</taxon>
        <taxon>Endopterygota</taxon>
        <taxon>Coleoptera</taxon>
        <taxon>Polyphaga</taxon>
        <taxon>Elateriformia</taxon>
        <taxon>Elateroidea</taxon>
        <taxon>Lampyridae</taxon>
        <taxon>Lampyrinae</taxon>
        <taxon>Pyrocoelia</taxon>
    </lineage>
</organism>
<gene>
    <name evidence="1" type="ORF">RI129_008111</name>
</gene>
<reference evidence="1 2" key="1">
    <citation type="journal article" date="2024" name="Insects">
        <title>An Improved Chromosome-Level Genome Assembly of the Firefly Pyrocoelia pectoralis.</title>
        <authorList>
            <person name="Fu X."/>
            <person name="Meyer-Rochow V.B."/>
            <person name="Ballantyne L."/>
            <person name="Zhu X."/>
        </authorList>
    </citation>
    <scope>NUCLEOTIDE SEQUENCE [LARGE SCALE GENOMIC DNA]</scope>
    <source>
        <strain evidence="1">XCY_ONT2</strain>
    </source>
</reference>
<dbReference type="Proteomes" id="UP001329430">
    <property type="component" value="Chromosome 5"/>
</dbReference>
<dbReference type="EMBL" id="JAVRBK010000005">
    <property type="protein sequence ID" value="KAK5644266.1"/>
    <property type="molecule type" value="Genomic_DNA"/>
</dbReference>
<keyword evidence="2" id="KW-1185">Reference proteome</keyword>
<evidence type="ECO:0000313" key="2">
    <source>
        <dbReference type="Proteomes" id="UP001329430"/>
    </source>
</evidence>
<dbReference type="AlphaFoldDB" id="A0AAN7VFP3"/>